<keyword evidence="2" id="KW-1185">Reference proteome</keyword>
<dbReference type="InterPro" id="IPR001387">
    <property type="entry name" value="Cro/C1-type_HTH"/>
</dbReference>
<dbReference type="AlphaFoldDB" id="A0A852X0T7"/>
<name>A0A852X0T7_9MICO</name>
<dbReference type="RefSeq" id="WP_179461971.1">
    <property type="nucleotide sequence ID" value="NZ_JACBZX010000001.1"/>
</dbReference>
<dbReference type="InterPro" id="IPR010982">
    <property type="entry name" value="Lambda_DNA-bd_dom_sf"/>
</dbReference>
<protein>
    <recommendedName>
        <fullName evidence="3">Helix-turn-helix domain-containing protein</fullName>
    </recommendedName>
</protein>
<dbReference type="GO" id="GO:0003677">
    <property type="term" value="F:DNA binding"/>
    <property type="evidence" value="ECO:0007669"/>
    <property type="project" value="InterPro"/>
</dbReference>
<dbReference type="SUPFAM" id="SSF47413">
    <property type="entry name" value="lambda repressor-like DNA-binding domains"/>
    <property type="match status" value="1"/>
</dbReference>
<dbReference type="Pfam" id="PF13560">
    <property type="entry name" value="HTH_31"/>
    <property type="match status" value="1"/>
</dbReference>
<reference evidence="1 2" key="1">
    <citation type="submission" date="2020-07" db="EMBL/GenBank/DDBJ databases">
        <title>Sequencing the genomes of 1000 actinobacteria strains.</title>
        <authorList>
            <person name="Klenk H.-P."/>
        </authorList>
    </citation>
    <scope>NUCLEOTIDE SEQUENCE [LARGE SCALE GENOMIC DNA]</scope>
    <source>
        <strain evidence="1 2">DSM 24723</strain>
    </source>
</reference>
<dbReference type="Proteomes" id="UP000592181">
    <property type="component" value="Unassembled WGS sequence"/>
</dbReference>
<organism evidence="1 2">
    <name type="scientific">Janibacter alkaliphilus</name>
    <dbReference type="NCBI Taxonomy" id="1069963"/>
    <lineage>
        <taxon>Bacteria</taxon>
        <taxon>Bacillati</taxon>
        <taxon>Actinomycetota</taxon>
        <taxon>Actinomycetes</taxon>
        <taxon>Micrococcales</taxon>
        <taxon>Intrasporangiaceae</taxon>
        <taxon>Janibacter</taxon>
    </lineage>
</organism>
<sequence length="146" mass="15929">MTTAFRHVDVDPASPVGSWPYEALVACIERGGVRDWARLTTAIAEEPWGDVARQVELIVADVRPYGVGPLLQRAIERSRDEARRHEGEVVASEVAALVRRSGMSLAALAARLGTSGSRLSTYRSGQVVPSATFMVRLRETVARLDE</sequence>
<gene>
    <name evidence="1" type="ORF">BJY28_000938</name>
</gene>
<evidence type="ECO:0000313" key="1">
    <source>
        <dbReference type="EMBL" id="NYG36469.1"/>
    </source>
</evidence>
<accession>A0A852X0T7</accession>
<dbReference type="EMBL" id="JACBZX010000001">
    <property type="protein sequence ID" value="NYG36469.1"/>
    <property type="molecule type" value="Genomic_DNA"/>
</dbReference>
<proteinExistence type="predicted"/>
<dbReference type="CDD" id="cd00093">
    <property type="entry name" value="HTH_XRE"/>
    <property type="match status" value="1"/>
</dbReference>
<evidence type="ECO:0008006" key="3">
    <source>
        <dbReference type="Google" id="ProtNLM"/>
    </source>
</evidence>
<comment type="caution">
    <text evidence="1">The sequence shown here is derived from an EMBL/GenBank/DDBJ whole genome shotgun (WGS) entry which is preliminary data.</text>
</comment>
<evidence type="ECO:0000313" key="2">
    <source>
        <dbReference type="Proteomes" id="UP000592181"/>
    </source>
</evidence>